<keyword evidence="5 8" id="KW-1133">Transmembrane helix</keyword>
<keyword evidence="4 8" id="KW-0812">Transmembrane</keyword>
<dbReference type="PROSITE" id="PS00022">
    <property type="entry name" value="EGF_1"/>
    <property type="match status" value="1"/>
</dbReference>
<dbReference type="GeneTree" id="ENSGT00940000157861"/>
<accession>A0AAQ4P8F1</accession>
<keyword evidence="6 8" id="KW-0472">Membrane</keyword>
<feature type="disulfide bond" evidence="7">
    <location>
        <begin position="201"/>
        <end position="210"/>
    </location>
</feature>
<comment type="similarity">
    <text evidence="2">Belongs to the TMEM8 family.</text>
</comment>
<evidence type="ECO:0000256" key="3">
    <source>
        <dbReference type="ARBA" id="ARBA00022475"/>
    </source>
</evidence>
<evidence type="ECO:0000313" key="10">
    <source>
        <dbReference type="Ensembl" id="ENSGACP00000035136.1"/>
    </source>
</evidence>
<evidence type="ECO:0000256" key="4">
    <source>
        <dbReference type="ARBA" id="ARBA00022692"/>
    </source>
</evidence>
<feature type="transmembrane region" description="Helical" evidence="8">
    <location>
        <begin position="334"/>
        <end position="357"/>
    </location>
</feature>
<evidence type="ECO:0000256" key="6">
    <source>
        <dbReference type="ARBA" id="ARBA00023136"/>
    </source>
</evidence>
<sequence length="462" mass="52249">MCGQVFCYSTLKSISLCVRRVFIPNYTSKLKVQLLNCSTRNKSGDICPVVLKIRARAPPVHNSSALDCREVNPCELDTLVPAWEQWYYILVERYPSNCDVYFRIGVQVTGEWVSQSVVGFSLTVNASTNVTKLRVPYPQTGTWYLSLRSLCATEHGFEACANVTAEVYMRAYLTPCINDCGTYGQCKLLRTNNYLYAACECKAGWEGWGCTDNSEAYSYSFQLLSTLLLCLSNLMFVPPVAIAIRSHYLLEASVYIFTMFFSTFYHACDQPGIVVFCIMEYDVLQFCDFLGSLMSVWVTVIAMARLKSIIKQVLYLLGAMSLSMALQLDRHGLWNLLGPSLFALGIMAVAWTVRTIRRRRCYPPTWKRWVFFLFPGTMIATSAVALYAFVETEENYFYIHSIWHMLIAGSVGFLLPPRAKPDAKVTPMKRRRGCGYQLCVNEHEELGLVDPAIISINSICTS</sequence>
<reference evidence="10 11" key="1">
    <citation type="journal article" date="2021" name="G3 (Bethesda)">
        <title>Improved contiguity of the threespine stickleback genome using long-read sequencing.</title>
        <authorList>
            <person name="Nath S."/>
            <person name="Shaw D.E."/>
            <person name="White M.A."/>
        </authorList>
    </citation>
    <scope>NUCLEOTIDE SEQUENCE [LARGE SCALE GENOMIC DNA]</scope>
    <source>
        <strain evidence="10 11">Lake Benthic</strain>
    </source>
</reference>
<protein>
    <submittedName>
        <fullName evidence="10">Si:dkey-84j12.1</fullName>
    </submittedName>
</protein>
<dbReference type="PROSITE" id="PS50026">
    <property type="entry name" value="EGF_3"/>
    <property type="match status" value="1"/>
</dbReference>
<evidence type="ECO:0000256" key="1">
    <source>
        <dbReference type="ARBA" id="ARBA00004651"/>
    </source>
</evidence>
<dbReference type="InterPro" id="IPR021910">
    <property type="entry name" value="NGX6/PGAP6/MYMK"/>
</dbReference>
<keyword evidence="7" id="KW-0245">EGF-like domain</keyword>
<feature type="transmembrane region" description="Helical" evidence="8">
    <location>
        <begin position="216"/>
        <end position="236"/>
    </location>
</feature>
<dbReference type="InterPro" id="IPR000742">
    <property type="entry name" value="EGF"/>
</dbReference>
<evidence type="ECO:0000256" key="8">
    <source>
        <dbReference type="SAM" id="Phobius"/>
    </source>
</evidence>
<reference evidence="10" key="2">
    <citation type="submission" date="2025-08" db="UniProtKB">
        <authorList>
            <consortium name="Ensembl"/>
        </authorList>
    </citation>
    <scope>IDENTIFICATION</scope>
</reference>
<feature type="transmembrane region" description="Helical" evidence="8">
    <location>
        <begin position="396"/>
        <end position="415"/>
    </location>
</feature>
<proteinExistence type="inferred from homology"/>
<keyword evidence="3" id="KW-1003">Cell membrane</keyword>
<organism evidence="10 11">
    <name type="scientific">Gasterosteus aculeatus aculeatus</name>
    <name type="common">three-spined stickleback</name>
    <dbReference type="NCBI Taxonomy" id="481459"/>
    <lineage>
        <taxon>Eukaryota</taxon>
        <taxon>Metazoa</taxon>
        <taxon>Chordata</taxon>
        <taxon>Craniata</taxon>
        <taxon>Vertebrata</taxon>
        <taxon>Euteleostomi</taxon>
        <taxon>Actinopterygii</taxon>
        <taxon>Neopterygii</taxon>
        <taxon>Teleostei</taxon>
        <taxon>Neoteleostei</taxon>
        <taxon>Acanthomorphata</taxon>
        <taxon>Eupercaria</taxon>
        <taxon>Perciformes</taxon>
        <taxon>Cottioidei</taxon>
        <taxon>Gasterosteales</taxon>
        <taxon>Gasterosteidae</taxon>
        <taxon>Gasterosteus</taxon>
    </lineage>
</organism>
<feature type="transmembrane region" description="Helical" evidence="8">
    <location>
        <begin position="248"/>
        <end position="267"/>
    </location>
</feature>
<dbReference type="PANTHER" id="PTHR14319">
    <property type="entry name" value="FIVE-SPAN TRANSMEMBRANE PROTEIN M83"/>
    <property type="match status" value="1"/>
</dbReference>
<keyword evidence="7" id="KW-1015">Disulfide bond</keyword>
<dbReference type="AlphaFoldDB" id="A0AAQ4P8F1"/>
<evidence type="ECO:0000256" key="2">
    <source>
        <dbReference type="ARBA" id="ARBA00005542"/>
    </source>
</evidence>
<comment type="subcellular location">
    <subcellularLocation>
        <location evidence="1">Cell membrane</location>
        <topology evidence="1">Multi-pass membrane protein</topology>
    </subcellularLocation>
</comment>
<dbReference type="PANTHER" id="PTHR14319:SF6">
    <property type="entry name" value="TRANSMEMBRANE PROTEIN 8B"/>
    <property type="match status" value="1"/>
</dbReference>
<comment type="caution">
    <text evidence="7">Lacks conserved residue(s) required for the propagation of feature annotation.</text>
</comment>
<keyword evidence="11" id="KW-1185">Reference proteome</keyword>
<dbReference type="GO" id="GO:0005886">
    <property type="term" value="C:plasma membrane"/>
    <property type="evidence" value="ECO:0007669"/>
    <property type="project" value="UniProtKB-SubCell"/>
</dbReference>
<evidence type="ECO:0000256" key="5">
    <source>
        <dbReference type="ARBA" id="ARBA00022989"/>
    </source>
</evidence>
<feature type="domain" description="EGF-like" evidence="9">
    <location>
        <begin position="172"/>
        <end position="211"/>
    </location>
</feature>
<evidence type="ECO:0000259" key="9">
    <source>
        <dbReference type="PROSITE" id="PS50026"/>
    </source>
</evidence>
<dbReference type="Pfam" id="PF12036">
    <property type="entry name" value="DUF3522"/>
    <property type="match status" value="1"/>
</dbReference>
<evidence type="ECO:0000313" key="11">
    <source>
        <dbReference type="Proteomes" id="UP000007635"/>
    </source>
</evidence>
<dbReference type="Proteomes" id="UP000007635">
    <property type="component" value="Chromosome XIII"/>
</dbReference>
<feature type="transmembrane region" description="Helical" evidence="8">
    <location>
        <begin position="273"/>
        <end position="300"/>
    </location>
</feature>
<evidence type="ECO:0000256" key="7">
    <source>
        <dbReference type="PROSITE-ProRule" id="PRU00076"/>
    </source>
</evidence>
<feature type="transmembrane region" description="Helical" evidence="8">
    <location>
        <begin position="369"/>
        <end position="390"/>
    </location>
</feature>
<name>A0AAQ4P8F1_GASAC</name>
<dbReference type="PROSITE" id="PS01186">
    <property type="entry name" value="EGF_2"/>
    <property type="match status" value="1"/>
</dbReference>
<reference evidence="10" key="3">
    <citation type="submission" date="2025-09" db="UniProtKB">
        <authorList>
            <consortium name="Ensembl"/>
        </authorList>
    </citation>
    <scope>IDENTIFICATION</scope>
</reference>
<feature type="disulfide bond" evidence="7">
    <location>
        <begin position="176"/>
        <end position="186"/>
    </location>
</feature>
<dbReference type="Ensembl" id="ENSGACT00000060249.1">
    <property type="protein sequence ID" value="ENSGACP00000035136.1"/>
    <property type="gene ID" value="ENSGACG00000004909.2"/>
</dbReference>